<dbReference type="EMBL" id="VUJU01005161">
    <property type="protein sequence ID" value="KAF0752109.1"/>
    <property type="molecule type" value="Genomic_DNA"/>
</dbReference>
<organism evidence="1 2">
    <name type="scientific">Aphis craccivora</name>
    <name type="common">Cowpea aphid</name>
    <dbReference type="NCBI Taxonomy" id="307492"/>
    <lineage>
        <taxon>Eukaryota</taxon>
        <taxon>Metazoa</taxon>
        <taxon>Ecdysozoa</taxon>
        <taxon>Arthropoda</taxon>
        <taxon>Hexapoda</taxon>
        <taxon>Insecta</taxon>
        <taxon>Pterygota</taxon>
        <taxon>Neoptera</taxon>
        <taxon>Paraneoptera</taxon>
        <taxon>Hemiptera</taxon>
        <taxon>Sternorrhyncha</taxon>
        <taxon>Aphidomorpha</taxon>
        <taxon>Aphidoidea</taxon>
        <taxon>Aphididae</taxon>
        <taxon>Aphidini</taxon>
        <taxon>Aphis</taxon>
        <taxon>Aphis</taxon>
    </lineage>
</organism>
<sequence>MNTCARPYVSNHTLHLDLKILTVKEEAKNSYKLFRVRLANHSNPLILALNSEFIPGNPPRRLA</sequence>
<proteinExistence type="predicted"/>
<name>A0A6G0YA51_APHCR</name>
<accession>A0A6G0YA51</accession>
<protein>
    <submittedName>
        <fullName evidence="1">Uncharacterized protein</fullName>
    </submittedName>
</protein>
<reference evidence="1 2" key="1">
    <citation type="submission" date="2019-08" db="EMBL/GenBank/DDBJ databases">
        <title>Whole genome of Aphis craccivora.</title>
        <authorList>
            <person name="Voronova N.V."/>
            <person name="Shulinski R.S."/>
            <person name="Bandarenka Y.V."/>
            <person name="Zhorov D.G."/>
            <person name="Warner D."/>
        </authorList>
    </citation>
    <scope>NUCLEOTIDE SEQUENCE [LARGE SCALE GENOMIC DNA]</scope>
    <source>
        <strain evidence="1">180601</strain>
        <tissue evidence="1">Whole Body</tissue>
    </source>
</reference>
<keyword evidence="2" id="KW-1185">Reference proteome</keyword>
<dbReference type="AlphaFoldDB" id="A0A6G0YA51"/>
<comment type="caution">
    <text evidence="1">The sequence shown here is derived from an EMBL/GenBank/DDBJ whole genome shotgun (WGS) entry which is preliminary data.</text>
</comment>
<gene>
    <name evidence="1" type="ORF">FWK35_00030351</name>
</gene>
<evidence type="ECO:0000313" key="1">
    <source>
        <dbReference type="EMBL" id="KAF0752109.1"/>
    </source>
</evidence>
<dbReference type="Proteomes" id="UP000478052">
    <property type="component" value="Unassembled WGS sequence"/>
</dbReference>
<evidence type="ECO:0000313" key="2">
    <source>
        <dbReference type="Proteomes" id="UP000478052"/>
    </source>
</evidence>